<dbReference type="AlphaFoldDB" id="A0A5D3K579"/>
<dbReference type="SMART" id="SM00530">
    <property type="entry name" value="HTH_XRE"/>
    <property type="match status" value="1"/>
</dbReference>
<feature type="region of interest" description="Disordered" evidence="2">
    <location>
        <begin position="1"/>
        <end position="23"/>
    </location>
</feature>
<dbReference type="InterPro" id="IPR013096">
    <property type="entry name" value="Cupin_2"/>
</dbReference>
<dbReference type="PANTHER" id="PTHR46797">
    <property type="entry name" value="HTH-TYPE TRANSCRIPTIONAL REGULATOR"/>
    <property type="match status" value="1"/>
</dbReference>
<dbReference type="InterPro" id="IPR011051">
    <property type="entry name" value="RmlC_Cupin_sf"/>
</dbReference>
<dbReference type="SUPFAM" id="SSF51182">
    <property type="entry name" value="RmlC-like cupins"/>
    <property type="match status" value="1"/>
</dbReference>
<feature type="domain" description="HTH cro/C1-type" evidence="3">
    <location>
        <begin position="28"/>
        <end position="82"/>
    </location>
</feature>
<evidence type="ECO:0000256" key="2">
    <source>
        <dbReference type="SAM" id="MobiDB-lite"/>
    </source>
</evidence>
<evidence type="ECO:0000259" key="3">
    <source>
        <dbReference type="PROSITE" id="PS50943"/>
    </source>
</evidence>
<dbReference type="GO" id="GO:0005829">
    <property type="term" value="C:cytosol"/>
    <property type="evidence" value="ECO:0007669"/>
    <property type="project" value="TreeGrafter"/>
</dbReference>
<dbReference type="CDD" id="cd02209">
    <property type="entry name" value="cupin_XRE_C"/>
    <property type="match status" value="1"/>
</dbReference>
<name>A0A5D3K579_9BRAD</name>
<dbReference type="InterPro" id="IPR001387">
    <property type="entry name" value="Cro/C1-type_HTH"/>
</dbReference>
<dbReference type="SUPFAM" id="SSF47413">
    <property type="entry name" value="lambda repressor-like DNA-binding domains"/>
    <property type="match status" value="1"/>
</dbReference>
<accession>A0A5D3K579</accession>
<dbReference type="InterPro" id="IPR050807">
    <property type="entry name" value="TransReg_Diox_bact_type"/>
</dbReference>
<dbReference type="EMBL" id="VSSS01000067">
    <property type="protein sequence ID" value="TYL88449.1"/>
    <property type="molecule type" value="Genomic_DNA"/>
</dbReference>
<dbReference type="Pfam" id="PF01381">
    <property type="entry name" value="HTH_3"/>
    <property type="match status" value="1"/>
</dbReference>
<protein>
    <submittedName>
        <fullName evidence="4">Helix-turn-helix domain-containing protein</fullName>
    </submittedName>
</protein>
<dbReference type="GO" id="GO:0003700">
    <property type="term" value="F:DNA-binding transcription factor activity"/>
    <property type="evidence" value="ECO:0007669"/>
    <property type="project" value="TreeGrafter"/>
</dbReference>
<dbReference type="PROSITE" id="PS50943">
    <property type="entry name" value="HTH_CROC1"/>
    <property type="match status" value="1"/>
</dbReference>
<dbReference type="InterPro" id="IPR010982">
    <property type="entry name" value="Lambda_DNA-bd_dom_sf"/>
</dbReference>
<sequence>MENSQVQAPASSRRSKSTSPEVSIGDRLRAIRFERKLTLQAASKLCGVGLSTLSKIETGQAAPAYGTLKRIAEGLELSFEELISGDRPEATSARRTITRERQVLKFKSSRYDYRVHASDLANKAMVPLEMEIRARGLPNPSDWSQHDGEEFIFVLEGEIEVRLSDYAPFRLKQGQSAYIDSRMRHAFVACSPGPARMLSICYDPKHKQRTAEEFIDASLPSRRSARG</sequence>
<evidence type="ECO:0000313" key="5">
    <source>
        <dbReference type="Proteomes" id="UP000324758"/>
    </source>
</evidence>
<dbReference type="CDD" id="cd00093">
    <property type="entry name" value="HTH_XRE"/>
    <property type="match status" value="1"/>
</dbReference>
<keyword evidence="5" id="KW-1185">Reference proteome</keyword>
<keyword evidence="1" id="KW-0238">DNA-binding</keyword>
<feature type="compositionally biased region" description="Polar residues" evidence="2">
    <location>
        <begin position="1"/>
        <end position="21"/>
    </location>
</feature>
<dbReference type="Pfam" id="PF07883">
    <property type="entry name" value="Cupin_2"/>
    <property type="match status" value="1"/>
</dbReference>
<dbReference type="GO" id="GO:0003677">
    <property type="term" value="F:DNA binding"/>
    <property type="evidence" value="ECO:0007669"/>
    <property type="project" value="UniProtKB-KW"/>
</dbReference>
<reference evidence="4 5" key="1">
    <citation type="submission" date="2019-08" db="EMBL/GenBank/DDBJ databases">
        <title>Bradyrhizobium hipponensis sp. nov., a rhizobium isolated from a Lupinus angustifolius root nodule in Tunisia.</title>
        <authorList>
            <person name="Off K."/>
            <person name="Rejili M."/>
            <person name="Mars M."/>
            <person name="Brachmann A."/>
            <person name="Marin M."/>
        </authorList>
    </citation>
    <scope>NUCLEOTIDE SEQUENCE [LARGE SCALE GENOMIC DNA]</scope>
    <source>
        <strain evidence="4 5">CTAW71</strain>
    </source>
</reference>
<dbReference type="Gene3D" id="1.10.260.40">
    <property type="entry name" value="lambda repressor-like DNA-binding domains"/>
    <property type="match status" value="1"/>
</dbReference>
<dbReference type="Gene3D" id="2.60.120.10">
    <property type="entry name" value="Jelly Rolls"/>
    <property type="match status" value="1"/>
</dbReference>
<dbReference type="PANTHER" id="PTHR46797:SF20">
    <property type="entry name" value="BLR4304 PROTEIN"/>
    <property type="match status" value="1"/>
</dbReference>
<dbReference type="OrthoDB" id="9805356at2"/>
<comment type="caution">
    <text evidence="4">The sequence shown here is derived from an EMBL/GenBank/DDBJ whole genome shotgun (WGS) entry which is preliminary data.</text>
</comment>
<gene>
    <name evidence="4" type="ORF">FXB40_39030</name>
</gene>
<evidence type="ECO:0000256" key="1">
    <source>
        <dbReference type="ARBA" id="ARBA00023125"/>
    </source>
</evidence>
<dbReference type="InterPro" id="IPR014710">
    <property type="entry name" value="RmlC-like_jellyroll"/>
</dbReference>
<dbReference type="Proteomes" id="UP000324758">
    <property type="component" value="Unassembled WGS sequence"/>
</dbReference>
<organism evidence="4 5">
    <name type="scientific">Bradyrhizobium rifense</name>
    <dbReference type="NCBI Taxonomy" id="515499"/>
    <lineage>
        <taxon>Bacteria</taxon>
        <taxon>Pseudomonadati</taxon>
        <taxon>Pseudomonadota</taxon>
        <taxon>Alphaproteobacteria</taxon>
        <taxon>Hyphomicrobiales</taxon>
        <taxon>Nitrobacteraceae</taxon>
        <taxon>Bradyrhizobium</taxon>
    </lineage>
</organism>
<evidence type="ECO:0000313" key="4">
    <source>
        <dbReference type="EMBL" id="TYL88449.1"/>
    </source>
</evidence>
<proteinExistence type="predicted"/>